<dbReference type="PROSITE" id="PS51194">
    <property type="entry name" value="HELICASE_CTER"/>
    <property type="match status" value="1"/>
</dbReference>
<evidence type="ECO:0000256" key="2">
    <source>
        <dbReference type="ARBA" id="ARBA00022840"/>
    </source>
</evidence>
<dbReference type="InterPro" id="IPR014001">
    <property type="entry name" value="Helicase_ATP-bd"/>
</dbReference>
<dbReference type="SMART" id="SM00487">
    <property type="entry name" value="DEXDc"/>
    <property type="match status" value="1"/>
</dbReference>
<keyword evidence="6" id="KW-0378">Hydrolase</keyword>
<dbReference type="Proteomes" id="UP001649230">
    <property type="component" value="Chromosome"/>
</dbReference>
<keyword evidence="2" id="KW-0067">ATP-binding</keyword>
<organism evidence="6 7">
    <name type="scientific">Paenibacillus hexagrammi</name>
    <dbReference type="NCBI Taxonomy" id="2908839"/>
    <lineage>
        <taxon>Bacteria</taxon>
        <taxon>Bacillati</taxon>
        <taxon>Bacillota</taxon>
        <taxon>Bacilli</taxon>
        <taxon>Bacillales</taxon>
        <taxon>Paenibacillaceae</taxon>
        <taxon>Paenibacillus</taxon>
    </lineage>
</organism>
<keyword evidence="7" id="KW-1185">Reference proteome</keyword>
<keyword evidence="1" id="KW-0547">Nucleotide-binding</keyword>
<evidence type="ECO:0000256" key="3">
    <source>
        <dbReference type="ARBA" id="ARBA00023125"/>
    </source>
</evidence>
<protein>
    <submittedName>
        <fullName evidence="6">DEAD/DEAH box helicase</fullName>
    </submittedName>
</protein>
<dbReference type="RefSeq" id="WP_235119572.1">
    <property type="nucleotide sequence ID" value="NZ_CP090978.1"/>
</dbReference>
<keyword evidence="3" id="KW-0238">DNA-binding</keyword>
<dbReference type="InterPro" id="IPR011545">
    <property type="entry name" value="DEAD/DEAH_box_helicase_dom"/>
</dbReference>
<dbReference type="Pfam" id="PF00270">
    <property type="entry name" value="DEAD"/>
    <property type="match status" value="1"/>
</dbReference>
<dbReference type="EMBL" id="CP090978">
    <property type="protein sequence ID" value="UJF33234.1"/>
    <property type="molecule type" value="Genomic_DNA"/>
</dbReference>
<evidence type="ECO:0000313" key="7">
    <source>
        <dbReference type="Proteomes" id="UP001649230"/>
    </source>
</evidence>
<dbReference type="GO" id="GO:0004386">
    <property type="term" value="F:helicase activity"/>
    <property type="evidence" value="ECO:0007669"/>
    <property type="project" value="UniProtKB-KW"/>
</dbReference>
<keyword evidence="6" id="KW-0347">Helicase</keyword>
<sequence length="640" mass="72060">MKGQLYALRVGSTWTWNLTIHMPTNIQYWFEQYGADVGMVLLEPSFSIGQAVRLLHKLTSEPTLITSSQCLPTLRQAAKFCGFANSLIQAFHVQVIAYSDWMDGKYPPVRLNADLYRSMVLACTGRSLLTEEFEQVLDFVGIKMDRNEWMPYVQLSFLHGDMQVTNGLAVQESRDWRRGFRKQVQYRCKRCGSGDHRLFWSECLYCGQECPYCEECLTMGRTRYCSLLILGAEAAAEQIVNREYAVWGTGEDVSRGARGGAGPQVRPGMAALEPYLEPWGLSDAQKAASLEGLQFLENRGKYFTGKGQFLIWAVTGAGKTEMIFPFIHYTVARGGRALIATPRKDVVLELQPRISKAFSDYSVVTLYGGSEQRWEQGQITIGTTHQLLRFHEAFDLVIIDEIDAFPYHNNPMLEYAAMKVCKPSGNTILLSATPPKPIRAAAERGRLPHVRVPVRYHRNPLPVPRLLTMPPVQSSISKRAIPTKLVSLFRASLDRGAQLFVFVPNIKLVEPMVELLRLELYQGEADAGSNVQGTSSKDTLRTEKVQQFRRREIRLLVTTTILERGVTVPKSDVFILDADSGLFDEAALVQMAGRAGRSMEDPAGLVYFASKDWTSSQKEAVRQIKQMNRIARRQGYLKEG</sequence>
<dbReference type="Gene3D" id="3.40.50.300">
    <property type="entry name" value="P-loop containing nucleotide triphosphate hydrolases"/>
    <property type="match status" value="2"/>
</dbReference>
<dbReference type="Pfam" id="PF00271">
    <property type="entry name" value="Helicase_C"/>
    <property type="match status" value="1"/>
</dbReference>
<name>A0ABY3SJ26_9BACL</name>
<gene>
    <name evidence="6" type="ORF">L0M14_27490</name>
</gene>
<reference evidence="6 7" key="1">
    <citation type="journal article" date="2024" name="Int. J. Syst. Evol. Microbiol.">
        <title>Paenibacillus hexagrammi sp. nov., a novel bacterium isolated from the gut content of Hexagrammos agrammus.</title>
        <authorList>
            <person name="Jung H.K."/>
            <person name="Kim D.G."/>
            <person name="Zin H."/>
            <person name="Park J."/>
            <person name="Jung H."/>
            <person name="Kim Y.O."/>
            <person name="Kong H.J."/>
            <person name="Kim J.W."/>
            <person name="Kim Y.S."/>
        </authorList>
    </citation>
    <scope>NUCLEOTIDE SEQUENCE [LARGE SCALE GENOMIC DNA]</scope>
    <source>
        <strain evidence="6 7">YPD9-1</strain>
    </source>
</reference>
<dbReference type="InterPro" id="IPR001650">
    <property type="entry name" value="Helicase_C-like"/>
</dbReference>
<dbReference type="PANTHER" id="PTHR30580:SF1">
    <property type="entry name" value="COMF OPERON PROTEIN 1"/>
    <property type="match status" value="1"/>
</dbReference>
<dbReference type="InterPro" id="IPR027417">
    <property type="entry name" value="P-loop_NTPase"/>
</dbReference>
<evidence type="ECO:0000259" key="4">
    <source>
        <dbReference type="PROSITE" id="PS51192"/>
    </source>
</evidence>
<evidence type="ECO:0000313" key="6">
    <source>
        <dbReference type="EMBL" id="UJF33234.1"/>
    </source>
</evidence>
<feature type="domain" description="Helicase ATP-binding" evidence="4">
    <location>
        <begin position="300"/>
        <end position="452"/>
    </location>
</feature>
<accession>A0ABY3SJ26</accession>
<dbReference type="SMART" id="SM00490">
    <property type="entry name" value="HELICc"/>
    <property type="match status" value="1"/>
</dbReference>
<evidence type="ECO:0000259" key="5">
    <source>
        <dbReference type="PROSITE" id="PS51194"/>
    </source>
</evidence>
<evidence type="ECO:0000256" key="1">
    <source>
        <dbReference type="ARBA" id="ARBA00022741"/>
    </source>
</evidence>
<proteinExistence type="predicted"/>
<dbReference type="PANTHER" id="PTHR30580">
    <property type="entry name" value="PRIMOSOMAL PROTEIN N"/>
    <property type="match status" value="1"/>
</dbReference>
<dbReference type="SUPFAM" id="SSF52540">
    <property type="entry name" value="P-loop containing nucleoside triphosphate hydrolases"/>
    <property type="match status" value="1"/>
</dbReference>
<feature type="domain" description="Helicase C-terminal" evidence="5">
    <location>
        <begin position="484"/>
        <end position="640"/>
    </location>
</feature>
<dbReference type="PROSITE" id="PS51192">
    <property type="entry name" value="HELICASE_ATP_BIND_1"/>
    <property type="match status" value="1"/>
</dbReference>